<feature type="compositionally biased region" description="Basic and acidic residues" evidence="1">
    <location>
        <begin position="155"/>
        <end position="164"/>
    </location>
</feature>
<keyword evidence="2" id="KW-0472">Membrane</keyword>
<dbReference type="RefSeq" id="WP_295576772.1">
    <property type="nucleotide sequence ID" value="NZ_FLQR01000008.1"/>
</dbReference>
<keyword evidence="2" id="KW-0812">Transmembrane</keyword>
<feature type="transmembrane region" description="Helical" evidence="2">
    <location>
        <begin position="75"/>
        <end position="98"/>
    </location>
</feature>
<sequence length="183" mass="20134">MKSWIVRFASLYVFNVLVLLGIGLLLPSVRVGWAALWAAVVLTAATIWLKPLITKLFTGSAAKSAGQRTRAGEKFVQYGIVFVVELIVWALVVFFSGVSVSGVFWGWLVPPLLLLLSWIVYDLVDDTVEARAGRLYDRANAGIRGSRSTAPTAPSREEAIGREELRDGLTPEQRRMLDDLGKS</sequence>
<dbReference type="AlphaFoldDB" id="A0A1Y5P8T1"/>
<evidence type="ECO:0000256" key="2">
    <source>
        <dbReference type="SAM" id="Phobius"/>
    </source>
</evidence>
<dbReference type="EMBL" id="FLQR01000008">
    <property type="protein sequence ID" value="SBS73729.1"/>
    <property type="molecule type" value="Genomic_DNA"/>
</dbReference>
<name>A0A1Y5P8T1_9MICO</name>
<feature type="transmembrane region" description="Helical" evidence="2">
    <location>
        <begin position="12"/>
        <end position="29"/>
    </location>
</feature>
<gene>
    <name evidence="3" type="ORF">MIPYR_40342</name>
</gene>
<organism evidence="3">
    <name type="scientific">uncultured Microbacterium sp</name>
    <dbReference type="NCBI Taxonomy" id="191216"/>
    <lineage>
        <taxon>Bacteria</taxon>
        <taxon>Bacillati</taxon>
        <taxon>Actinomycetota</taxon>
        <taxon>Actinomycetes</taxon>
        <taxon>Micrococcales</taxon>
        <taxon>Microbacteriaceae</taxon>
        <taxon>Microbacterium</taxon>
        <taxon>environmental samples</taxon>
    </lineage>
</organism>
<feature type="transmembrane region" description="Helical" evidence="2">
    <location>
        <begin position="104"/>
        <end position="124"/>
    </location>
</feature>
<protein>
    <submittedName>
        <fullName evidence="3">Uncharacterized protein</fullName>
    </submittedName>
</protein>
<reference evidence="3" key="1">
    <citation type="submission" date="2016-03" db="EMBL/GenBank/DDBJ databases">
        <authorList>
            <person name="Ploux O."/>
        </authorList>
    </citation>
    <scope>NUCLEOTIDE SEQUENCE</scope>
    <source>
        <strain evidence="3">UC1</strain>
    </source>
</reference>
<evidence type="ECO:0000256" key="1">
    <source>
        <dbReference type="SAM" id="MobiDB-lite"/>
    </source>
</evidence>
<feature type="transmembrane region" description="Helical" evidence="2">
    <location>
        <begin position="35"/>
        <end position="54"/>
    </location>
</feature>
<keyword evidence="2" id="KW-1133">Transmembrane helix</keyword>
<evidence type="ECO:0000313" key="3">
    <source>
        <dbReference type="EMBL" id="SBS73729.1"/>
    </source>
</evidence>
<proteinExistence type="predicted"/>
<accession>A0A1Y5P8T1</accession>
<feature type="region of interest" description="Disordered" evidence="1">
    <location>
        <begin position="145"/>
        <end position="164"/>
    </location>
</feature>